<protein>
    <submittedName>
        <fullName evidence="1">Uncharacterized protein</fullName>
    </submittedName>
</protein>
<keyword evidence="2" id="KW-1185">Reference proteome</keyword>
<organism evidence="1 2">
    <name type="scientific">Anaeroselena agilis</name>
    <dbReference type="NCBI Taxonomy" id="3063788"/>
    <lineage>
        <taxon>Bacteria</taxon>
        <taxon>Bacillati</taxon>
        <taxon>Bacillota</taxon>
        <taxon>Negativicutes</taxon>
        <taxon>Acetonemataceae</taxon>
        <taxon>Anaeroselena</taxon>
    </lineage>
</organism>
<accession>A0ABU3P1A4</accession>
<name>A0ABU3P1A4_9FIRM</name>
<dbReference type="RefSeq" id="WP_413781278.1">
    <property type="nucleotide sequence ID" value="NZ_JAUOZS010000001.1"/>
</dbReference>
<dbReference type="EMBL" id="JAUOZS010000001">
    <property type="protein sequence ID" value="MDT8902806.1"/>
    <property type="molecule type" value="Genomic_DNA"/>
</dbReference>
<dbReference type="Proteomes" id="UP001254848">
    <property type="component" value="Unassembled WGS sequence"/>
</dbReference>
<gene>
    <name evidence="1" type="ORF">Q4T40_16315</name>
</gene>
<sequence>MLINTVSTLALYCSRCGKIEMHDLSRFTLKGSVGRELTCGCGQRLATVSGVGHDQYLLDIPCVVCETSHIVCVDMKDFWQGRVNKIYCAAANLELGFSGGRRAIEQAITAQQQEFDSMVRDMTSEDYVDNPQVMFEVLNKVHDIAERGGVYCRCGGNIIEADVQPDAIELVCVHCNGRRVIAAKTEEDALAVQGIVTIEIGPGRRSHRR</sequence>
<comment type="caution">
    <text evidence="1">The sequence shown here is derived from an EMBL/GenBank/DDBJ whole genome shotgun (WGS) entry which is preliminary data.</text>
</comment>
<evidence type="ECO:0000313" key="1">
    <source>
        <dbReference type="EMBL" id="MDT8902806.1"/>
    </source>
</evidence>
<proteinExistence type="predicted"/>
<reference evidence="1 2" key="1">
    <citation type="submission" date="2023-07" db="EMBL/GenBank/DDBJ databases">
        <title>The novel representative of Negativicutes class, Anaeroselena agilis gen. nov. sp. nov.</title>
        <authorList>
            <person name="Prokofeva M.I."/>
            <person name="Elcheninov A.G."/>
            <person name="Klyukina A."/>
            <person name="Kublanov I.V."/>
            <person name="Frolov E.N."/>
            <person name="Podosokorskaya O.A."/>
        </authorList>
    </citation>
    <scope>NUCLEOTIDE SEQUENCE [LARGE SCALE GENOMIC DNA]</scope>
    <source>
        <strain evidence="1 2">4137-cl</strain>
    </source>
</reference>
<evidence type="ECO:0000313" key="2">
    <source>
        <dbReference type="Proteomes" id="UP001254848"/>
    </source>
</evidence>